<dbReference type="RefSeq" id="WP_220610622.1">
    <property type="nucleotide sequence ID" value="NZ_CP080598.1"/>
</dbReference>
<feature type="domain" description="Acyl-CoA dehydrogenase/oxidase N-terminal" evidence="2">
    <location>
        <begin position="9"/>
        <end position="118"/>
    </location>
</feature>
<dbReference type="InterPro" id="IPR036250">
    <property type="entry name" value="AcylCo_DH-like_C"/>
</dbReference>
<organism evidence="4 5">
    <name type="scientific">Sphaerospermopsis torques-reginae ITEP-024</name>
    <dbReference type="NCBI Taxonomy" id="984208"/>
    <lineage>
        <taxon>Bacteria</taxon>
        <taxon>Bacillati</taxon>
        <taxon>Cyanobacteriota</taxon>
        <taxon>Cyanophyceae</taxon>
        <taxon>Nostocales</taxon>
        <taxon>Aphanizomenonaceae</taxon>
        <taxon>Sphaerospermopsis</taxon>
        <taxon>Sphaerospermopsis torques-reginae</taxon>
    </lineage>
</organism>
<dbReference type="Gene3D" id="1.20.140.10">
    <property type="entry name" value="Butyryl-CoA Dehydrogenase, subunit A, domain 3"/>
    <property type="match status" value="1"/>
</dbReference>
<dbReference type="Pfam" id="PF08028">
    <property type="entry name" value="Acyl-CoA_dh_2"/>
    <property type="match status" value="1"/>
</dbReference>
<dbReference type="SUPFAM" id="SSF47203">
    <property type="entry name" value="Acyl-CoA dehydrogenase C-terminal domain-like"/>
    <property type="match status" value="1"/>
</dbReference>
<evidence type="ECO:0000313" key="5">
    <source>
        <dbReference type="Proteomes" id="UP000826540"/>
    </source>
</evidence>
<dbReference type="Proteomes" id="UP000826540">
    <property type="component" value="Chromosome"/>
</dbReference>
<dbReference type="InterPro" id="IPR013786">
    <property type="entry name" value="AcylCoA_DH/ox_N"/>
</dbReference>
<evidence type="ECO:0000256" key="1">
    <source>
        <dbReference type="ARBA" id="ARBA00023002"/>
    </source>
</evidence>
<dbReference type="InterPro" id="IPR013107">
    <property type="entry name" value="Acyl-CoA_DH_C"/>
</dbReference>
<evidence type="ECO:0000313" key="4">
    <source>
        <dbReference type="EMBL" id="QYX32768.1"/>
    </source>
</evidence>
<keyword evidence="5" id="KW-1185">Reference proteome</keyword>
<dbReference type="Gene3D" id="2.40.110.10">
    <property type="entry name" value="Butyryl-CoA Dehydrogenase, subunit A, domain 2"/>
    <property type="match status" value="1"/>
</dbReference>
<evidence type="ECO:0000259" key="2">
    <source>
        <dbReference type="Pfam" id="PF02771"/>
    </source>
</evidence>
<proteinExistence type="predicted"/>
<dbReference type="SUPFAM" id="SSF56645">
    <property type="entry name" value="Acyl-CoA dehydrogenase NM domain-like"/>
    <property type="match status" value="1"/>
</dbReference>
<dbReference type="PANTHER" id="PTHR43884">
    <property type="entry name" value="ACYL-COA DEHYDROGENASE"/>
    <property type="match status" value="1"/>
</dbReference>
<dbReference type="InterPro" id="IPR009100">
    <property type="entry name" value="AcylCoA_DH/oxidase_NM_dom_sf"/>
</dbReference>
<dbReference type="InterPro" id="IPR037069">
    <property type="entry name" value="AcylCoA_DH/ox_N_sf"/>
</dbReference>
<keyword evidence="1" id="KW-0560">Oxidoreductase</keyword>
<dbReference type="PANTHER" id="PTHR43884:SF25">
    <property type="entry name" value="ACYL-COA DEHYDROGENASE YDBM-RELATED"/>
    <property type="match status" value="1"/>
</dbReference>
<feature type="domain" description="Acyl-CoA dehydrogenase C-terminal" evidence="3">
    <location>
        <begin position="258"/>
        <end position="370"/>
    </location>
</feature>
<dbReference type="EMBL" id="CP080598">
    <property type="protein sequence ID" value="QYX32768.1"/>
    <property type="molecule type" value="Genomic_DNA"/>
</dbReference>
<dbReference type="Pfam" id="PF02771">
    <property type="entry name" value="Acyl-CoA_dh_N"/>
    <property type="match status" value="1"/>
</dbReference>
<dbReference type="InterPro" id="IPR046373">
    <property type="entry name" value="Acyl-CoA_Oxase/DH_mid-dom_sf"/>
</dbReference>
<dbReference type="Gene3D" id="1.10.540.10">
    <property type="entry name" value="Acyl-CoA dehydrogenase/oxidase, N-terminal domain"/>
    <property type="match status" value="1"/>
</dbReference>
<gene>
    <name evidence="4" type="ORF">K2F26_05255</name>
</gene>
<dbReference type="PIRSF" id="PIRSF016578">
    <property type="entry name" value="HsaA"/>
    <property type="match status" value="1"/>
</dbReference>
<accession>A0ABX8X228</accession>
<dbReference type="CDD" id="cd00567">
    <property type="entry name" value="ACAD"/>
    <property type="match status" value="1"/>
</dbReference>
<evidence type="ECO:0000259" key="3">
    <source>
        <dbReference type="Pfam" id="PF08028"/>
    </source>
</evidence>
<protein>
    <submittedName>
        <fullName evidence="4">Acyl-CoA/acyl-ACP dehydrogenase</fullName>
    </submittedName>
</protein>
<sequence length="406" mass="45292">MISNLTLNKQTLVERISQLARDKFASRAACYDRTATFPTENFEDIFNAGLYAPAVPTEHGGLGLGHQTDIFTLWMMTKELAKVDLSLARCWEGHANAQVIIAGMANESQKKRWFEGIVQRGEKWAAWSGEPQSQIPGQKVSLGTTIQVVDDGYILDGTKVFATSAPATQWAVLLVNSTGTGGSRHSNSSPTSVLMLACDLSDPSVSFDDSWWQPIGMRGTVSYLVRFNQTFIPKKNLIGYPGQYVIEEWQTRFTPQYGAAFLGAAEGAYDYALAYIKKQKKGHDPYVQHRIAKAAINIDTMHFWLRQVATLWETGQELEAKQAGNRARYITEALAVETVNDCIHACGARSLIQPSPLERIFRDLSFYVLHDNSDHVLSSIGQEILGQSFDRAYFNTHPTRQENLTE</sequence>
<reference evidence="4 5" key="1">
    <citation type="journal article" date="2022" name="J. Am. Chem. Soc.">
        <title>Biosynthesis of Guanitoxin Enables Global Environmental Detection in Freshwater Cyanobacteria.</title>
        <authorList>
            <person name="Lima S.T."/>
            <person name="Fallon T.R."/>
            <person name="Cordoza J.L."/>
            <person name="Chekan J.R."/>
            <person name="Delbaje E."/>
            <person name="Hopiavuori A.R."/>
            <person name="Alvarenga D.O."/>
            <person name="Wood S.M."/>
            <person name="Luhavaya H."/>
            <person name="Baumgartner J.T."/>
            <person name="Dorr F.A."/>
            <person name="Etchegaray A."/>
            <person name="Pinto E."/>
            <person name="McKinnie S.M.K."/>
            <person name="Fiore M.F."/>
            <person name="Moore B.S."/>
        </authorList>
    </citation>
    <scope>NUCLEOTIDE SEQUENCE [LARGE SCALE GENOMIC DNA]</scope>
    <source>
        <strain evidence="4 5">ITEP-024</strain>
    </source>
</reference>
<name>A0ABX8X228_9CYAN</name>